<dbReference type="GO" id="GO:0032259">
    <property type="term" value="P:methylation"/>
    <property type="evidence" value="ECO:0007669"/>
    <property type="project" value="UniProtKB-KW"/>
</dbReference>
<evidence type="ECO:0000313" key="8">
    <source>
        <dbReference type="Proteomes" id="UP000612899"/>
    </source>
</evidence>
<reference evidence="7" key="1">
    <citation type="submission" date="2021-01" db="EMBL/GenBank/DDBJ databases">
        <title>Whole genome shotgun sequence of Rhizocola hellebori NBRC 109834.</title>
        <authorList>
            <person name="Komaki H."/>
            <person name="Tamura T."/>
        </authorList>
    </citation>
    <scope>NUCLEOTIDE SEQUENCE</scope>
    <source>
        <strain evidence="7">NBRC 109834</strain>
    </source>
</reference>
<dbReference type="GO" id="GO:0008168">
    <property type="term" value="F:methyltransferase activity"/>
    <property type="evidence" value="ECO:0007669"/>
    <property type="project" value="UniProtKB-UniRule"/>
</dbReference>
<keyword evidence="8" id="KW-1185">Reference proteome</keyword>
<dbReference type="InterPro" id="IPR011610">
    <property type="entry name" value="SAM_mthyl_Trfase_ML2640-like"/>
</dbReference>
<evidence type="ECO:0000313" key="7">
    <source>
        <dbReference type="EMBL" id="GIH09449.1"/>
    </source>
</evidence>
<dbReference type="Gene3D" id="3.40.50.150">
    <property type="entry name" value="Vaccinia Virus protein VP39"/>
    <property type="match status" value="1"/>
</dbReference>
<comment type="similarity">
    <text evidence="2 6">Belongs to the UPF0677 family.</text>
</comment>
<dbReference type="EMBL" id="BONY01000068">
    <property type="protein sequence ID" value="GIH09449.1"/>
    <property type="molecule type" value="Genomic_DNA"/>
</dbReference>
<dbReference type="EC" id="2.1.1.-" evidence="6"/>
<keyword evidence="3 6" id="KW-0489">Methyltransferase</keyword>
<dbReference type="InterPro" id="IPR029063">
    <property type="entry name" value="SAM-dependent_MTases_sf"/>
</dbReference>
<evidence type="ECO:0000256" key="5">
    <source>
        <dbReference type="ARBA" id="ARBA00022691"/>
    </source>
</evidence>
<keyword evidence="4" id="KW-0808">Transferase</keyword>
<dbReference type="InterPro" id="IPR007213">
    <property type="entry name" value="Ppm1/Ppm2/Tcmp"/>
</dbReference>
<accession>A0A8J3QEM5</accession>
<dbReference type="SUPFAM" id="SSF53335">
    <property type="entry name" value="S-adenosyl-L-methionine-dependent methyltransferases"/>
    <property type="match status" value="1"/>
</dbReference>
<proteinExistence type="inferred from homology"/>
<name>A0A8J3QEM5_9ACTN</name>
<protein>
    <recommendedName>
        <fullName evidence="6">S-adenosyl-L-methionine-dependent methyltransferase</fullName>
        <ecNumber evidence="6">2.1.1.-</ecNumber>
    </recommendedName>
</protein>
<keyword evidence="5 6" id="KW-0949">S-adenosyl-L-methionine</keyword>
<dbReference type="Proteomes" id="UP000612899">
    <property type="component" value="Unassembled WGS sequence"/>
</dbReference>
<evidence type="ECO:0000256" key="4">
    <source>
        <dbReference type="ARBA" id="ARBA00022679"/>
    </source>
</evidence>
<sequence length="291" mass="31705">MTLRAASSTAVLVCQGRAIADGRFAVGRFADPIASQLLEPAERVIVDRVRAGQVPTDGADRMAYEMRRRTGLTMVPRTIAIDDAIRDHAAEQVVILGAGLDARAWRMPELGRATVFEVDHPASQQDKLRRIDGLAPTAGRLVMAATDLASERLGPPLEQVGFDRGRVTTWVWEGVVPYLTASAVRATVGQIAQLSAPASRLIINYQAKSLPATVMRAVMRLVLRLSRQPDPLAGEPWRSQWRPEHMRSMLSNNGFDVNSDSDLLTLSAGLDLPAESNGSLRNGRITVAVRR</sequence>
<evidence type="ECO:0000256" key="3">
    <source>
        <dbReference type="ARBA" id="ARBA00022603"/>
    </source>
</evidence>
<comment type="caution">
    <text evidence="7">The sequence shown here is derived from an EMBL/GenBank/DDBJ whole genome shotgun (WGS) entry which is preliminary data.</text>
</comment>
<dbReference type="AlphaFoldDB" id="A0A8J3QEM5"/>
<dbReference type="Pfam" id="PF04072">
    <property type="entry name" value="LCM"/>
    <property type="match status" value="1"/>
</dbReference>
<gene>
    <name evidence="7" type="ORF">Rhe02_75160</name>
</gene>
<comment type="function">
    <text evidence="1 6">Exhibits S-adenosyl-L-methionine-dependent methyltransferase activity.</text>
</comment>
<dbReference type="PANTHER" id="PTHR43619:SF2">
    <property type="entry name" value="S-ADENOSYL-L-METHIONINE-DEPENDENT METHYLTRANSFERASES SUPERFAMILY PROTEIN"/>
    <property type="match status" value="1"/>
</dbReference>
<evidence type="ECO:0000256" key="1">
    <source>
        <dbReference type="ARBA" id="ARBA00003907"/>
    </source>
</evidence>
<dbReference type="RefSeq" id="WP_203913185.1">
    <property type="nucleotide sequence ID" value="NZ_BONY01000068.1"/>
</dbReference>
<evidence type="ECO:0000256" key="6">
    <source>
        <dbReference type="RuleBase" id="RU362030"/>
    </source>
</evidence>
<organism evidence="7 8">
    <name type="scientific">Rhizocola hellebori</name>
    <dbReference type="NCBI Taxonomy" id="1392758"/>
    <lineage>
        <taxon>Bacteria</taxon>
        <taxon>Bacillati</taxon>
        <taxon>Actinomycetota</taxon>
        <taxon>Actinomycetes</taxon>
        <taxon>Micromonosporales</taxon>
        <taxon>Micromonosporaceae</taxon>
        <taxon>Rhizocola</taxon>
    </lineage>
</organism>
<dbReference type="PANTHER" id="PTHR43619">
    <property type="entry name" value="S-ADENOSYL-L-METHIONINE-DEPENDENT METHYLTRANSFERASE YKTD-RELATED"/>
    <property type="match status" value="1"/>
</dbReference>
<dbReference type="NCBIfam" id="TIGR00027">
    <property type="entry name" value="mthyl_TIGR00027"/>
    <property type="match status" value="1"/>
</dbReference>
<evidence type="ECO:0000256" key="2">
    <source>
        <dbReference type="ARBA" id="ARBA00008138"/>
    </source>
</evidence>